<keyword evidence="1" id="KW-1133">Transmembrane helix</keyword>
<sequence length="40" mass="4532">MKHEILALIMLSMVGLLPVVSGLYVIYRSKKDKKATIKKD</sequence>
<organism evidence="2 3">
    <name type="scientific">Helicobacter bilis WiWa</name>
    <dbReference type="NCBI Taxonomy" id="1235804"/>
    <lineage>
        <taxon>Bacteria</taxon>
        <taxon>Pseudomonadati</taxon>
        <taxon>Campylobacterota</taxon>
        <taxon>Epsilonproteobacteria</taxon>
        <taxon>Campylobacterales</taxon>
        <taxon>Helicobacteraceae</taxon>
        <taxon>Helicobacter</taxon>
    </lineage>
</organism>
<feature type="transmembrane region" description="Helical" evidence="1">
    <location>
        <begin position="6"/>
        <end position="27"/>
    </location>
</feature>
<accession>N2BI08</accession>
<keyword evidence="1" id="KW-0812">Transmembrane</keyword>
<dbReference type="GeneID" id="77083268"/>
<gene>
    <name evidence="2" type="ORF">C826_00417</name>
</gene>
<comment type="caution">
    <text evidence="2">The sequence shown here is derived from an EMBL/GenBank/DDBJ whole genome shotgun (WGS) entry which is preliminary data.</text>
</comment>
<dbReference type="RefSeq" id="WP_004084506.1">
    <property type="nucleotide sequence ID" value="NZ_KB822505.1"/>
</dbReference>
<dbReference type="PATRIC" id="fig|1235804.3.peg.443"/>
<dbReference type="HOGENOM" id="CLU_3290578_0_0_7"/>
<proteinExistence type="predicted"/>
<evidence type="ECO:0000313" key="2">
    <source>
        <dbReference type="EMBL" id="EMZ41397.1"/>
    </source>
</evidence>
<evidence type="ECO:0000313" key="3">
    <source>
        <dbReference type="Proteomes" id="UP000012527"/>
    </source>
</evidence>
<keyword evidence="1" id="KW-0472">Membrane</keyword>
<dbReference type="AlphaFoldDB" id="N2BI08"/>
<name>N2BI08_9HELI</name>
<evidence type="ECO:0000256" key="1">
    <source>
        <dbReference type="SAM" id="Phobius"/>
    </source>
</evidence>
<protein>
    <submittedName>
        <fullName evidence="2">Uncharacterized protein</fullName>
    </submittedName>
</protein>
<reference evidence="2 3" key="1">
    <citation type="submission" date="2013-02" db="EMBL/GenBank/DDBJ databases">
        <title>The Genome Sequence of Helicobacter bilis WiWa.</title>
        <authorList>
            <consortium name="The Broad Institute Genome Sequencing Platform"/>
            <person name="Ward D."/>
            <person name="Overstreet A.-M.C."/>
            <person name="Ramer-Tait A.E."/>
            <person name="Phillips G.J."/>
            <person name="Wannemuehler M.J."/>
            <person name="Walker B."/>
            <person name="Young S.K."/>
            <person name="Zeng Q."/>
            <person name="Gargeya S."/>
            <person name="Fitzgerald M."/>
            <person name="Haas B."/>
            <person name="Abouelleil A."/>
            <person name="Alvarado L."/>
            <person name="Arachchi H.M."/>
            <person name="Berlin A.M."/>
            <person name="Chapman S.B."/>
            <person name="Dewar J."/>
            <person name="Goldberg J."/>
            <person name="Griggs A."/>
            <person name="Gujja S."/>
            <person name="Hansen M."/>
            <person name="Howarth C."/>
            <person name="Imamovic A."/>
            <person name="Larimer J."/>
            <person name="McCowan C."/>
            <person name="Murphy C."/>
            <person name="Neiman D."/>
            <person name="Pearson M."/>
            <person name="Priest M."/>
            <person name="Roberts A."/>
            <person name="Saif S."/>
            <person name="Shea T."/>
            <person name="Sisk P."/>
            <person name="Sykes S."/>
            <person name="Wortman J."/>
            <person name="Nusbaum C."/>
            <person name="Birren B."/>
        </authorList>
    </citation>
    <scope>NUCLEOTIDE SEQUENCE [LARGE SCALE GENOMIC DNA]</scope>
    <source>
        <strain evidence="2 3">WiWa</strain>
    </source>
</reference>
<dbReference type="Proteomes" id="UP000012527">
    <property type="component" value="Unassembled WGS sequence"/>
</dbReference>
<dbReference type="EMBL" id="AQFW01000004">
    <property type="protein sequence ID" value="EMZ41397.1"/>
    <property type="molecule type" value="Genomic_DNA"/>
</dbReference>